<evidence type="ECO:0000313" key="2">
    <source>
        <dbReference type="EMBL" id="KAK4422798.1"/>
    </source>
</evidence>
<dbReference type="Proteomes" id="UP001293254">
    <property type="component" value="Unassembled WGS sequence"/>
</dbReference>
<evidence type="ECO:0000256" key="1">
    <source>
        <dbReference type="SAM" id="MobiDB-lite"/>
    </source>
</evidence>
<keyword evidence="3" id="KW-1185">Reference proteome</keyword>
<organism evidence="2 3">
    <name type="scientific">Sesamum alatum</name>
    <dbReference type="NCBI Taxonomy" id="300844"/>
    <lineage>
        <taxon>Eukaryota</taxon>
        <taxon>Viridiplantae</taxon>
        <taxon>Streptophyta</taxon>
        <taxon>Embryophyta</taxon>
        <taxon>Tracheophyta</taxon>
        <taxon>Spermatophyta</taxon>
        <taxon>Magnoliopsida</taxon>
        <taxon>eudicotyledons</taxon>
        <taxon>Gunneridae</taxon>
        <taxon>Pentapetalae</taxon>
        <taxon>asterids</taxon>
        <taxon>lamiids</taxon>
        <taxon>Lamiales</taxon>
        <taxon>Pedaliaceae</taxon>
        <taxon>Sesamum</taxon>
    </lineage>
</organism>
<dbReference type="EMBL" id="JACGWO010000007">
    <property type="protein sequence ID" value="KAK4422798.1"/>
    <property type="molecule type" value="Genomic_DNA"/>
</dbReference>
<reference evidence="2" key="1">
    <citation type="submission" date="2020-06" db="EMBL/GenBank/DDBJ databases">
        <authorList>
            <person name="Li T."/>
            <person name="Hu X."/>
            <person name="Zhang T."/>
            <person name="Song X."/>
            <person name="Zhang H."/>
            <person name="Dai N."/>
            <person name="Sheng W."/>
            <person name="Hou X."/>
            <person name="Wei L."/>
        </authorList>
    </citation>
    <scope>NUCLEOTIDE SEQUENCE</scope>
    <source>
        <strain evidence="2">3651</strain>
        <tissue evidence="2">Leaf</tissue>
    </source>
</reference>
<comment type="caution">
    <text evidence="2">The sequence shown here is derived from an EMBL/GenBank/DDBJ whole genome shotgun (WGS) entry which is preliminary data.</text>
</comment>
<proteinExistence type="predicted"/>
<feature type="region of interest" description="Disordered" evidence="1">
    <location>
        <begin position="25"/>
        <end position="51"/>
    </location>
</feature>
<protein>
    <submittedName>
        <fullName evidence="2">Uncharacterized protein</fullName>
    </submittedName>
</protein>
<accession>A0AAE1Y305</accession>
<sequence length="192" mass="21237">MGSLPNIRVALRCLISRQTSTAAFGHHSGEDLVGEEDDSPPLPAPMQTPRDTFRGKEVDEVRTYLDPSTPRLGGQILMGRKGCNGPRIMFRVKERDPNDERTGQKVFPHAANHFQRGHGRGPSGGYRGYRFEIRLSQKTALCQVDHQVNQRIAGFDGKLTGSRAKGAFLPNQGAGYSEGCIKTRRDQRTTCT</sequence>
<evidence type="ECO:0000313" key="3">
    <source>
        <dbReference type="Proteomes" id="UP001293254"/>
    </source>
</evidence>
<dbReference type="AlphaFoldDB" id="A0AAE1Y305"/>
<gene>
    <name evidence="2" type="ORF">Salat_1862300</name>
</gene>
<reference evidence="2" key="2">
    <citation type="journal article" date="2024" name="Plant">
        <title>Genomic evolution and insights into agronomic trait innovations of Sesamum species.</title>
        <authorList>
            <person name="Miao H."/>
            <person name="Wang L."/>
            <person name="Qu L."/>
            <person name="Liu H."/>
            <person name="Sun Y."/>
            <person name="Le M."/>
            <person name="Wang Q."/>
            <person name="Wei S."/>
            <person name="Zheng Y."/>
            <person name="Lin W."/>
            <person name="Duan Y."/>
            <person name="Cao H."/>
            <person name="Xiong S."/>
            <person name="Wang X."/>
            <person name="Wei L."/>
            <person name="Li C."/>
            <person name="Ma Q."/>
            <person name="Ju M."/>
            <person name="Zhao R."/>
            <person name="Li G."/>
            <person name="Mu C."/>
            <person name="Tian Q."/>
            <person name="Mei H."/>
            <person name="Zhang T."/>
            <person name="Gao T."/>
            <person name="Zhang H."/>
        </authorList>
    </citation>
    <scope>NUCLEOTIDE SEQUENCE</scope>
    <source>
        <strain evidence="2">3651</strain>
    </source>
</reference>
<name>A0AAE1Y305_9LAMI</name>